<dbReference type="AlphaFoldDB" id="A0A0L0HDE3"/>
<dbReference type="RefSeq" id="XP_016607187.1">
    <property type="nucleotide sequence ID" value="XM_016753619.1"/>
</dbReference>
<gene>
    <name evidence="2" type="ORF">SPPG_05405</name>
</gene>
<organism evidence="2 3">
    <name type="scientific">Spizellomyces punctatus (strain DAOM BR117)</name>
    <dbReference type="NCBI Taxonomy" id="645134"/>
    <lineage>
        <taxon>Eukaryota</taxon>
        <taxon>Fungi</taxon>
        <taxon>Fungi incertae sedis</taxon>
        <taxon>Chytridiomycota</taxon>
        <taxon>Chytridiomycota incertae sedis</taxon>
        <taxon>Chytridiomycetes</taxon>
        <taxon>Spizellomycetales</taxon>
        <taxon>Spizellomycetaceae</taxon>
        <taxon>Spizellomyces</taxon>
    </lineage>
</organism>
<sequence>MPSDEQNSHGTGQSLPKKQQVFNAAQQNVGRPRGMRGGKSVSEVVRLLHANLDKKHAGAPPVIPPVVRNRIAAFEGPEVGKIQKKLEPKITQNMLKPPMTPSRRAAIAARRVTRATFAELKNGFEEDGDGHLVRPEWPDVKARKALFEPISGEINGQDNVPGRKVPRTPTRKSRRLTTGSMSDDFARKNNEEFTGALLSVENTLKSEAITYPSPFDDVPAASDDMKETQDDNVPTTPSKSKSTVARSARKPKNDESSKEPSDDAITPPKIHAGAEETMATPRTPTRSAARGSARKPKRNDDMDQSTSDEQKQLAATGSPSRRQDAVDQLKKDEGESGCPPSPRPIKTPTRASARIAALSSNGRSPRVNRGPIPQPDFSQSQDAMQVDSLPPRYPESAGKRKRSSQPTMEESDQATVFTEKASRATKRHRTLVLTPLKEAPWPPKVNQTRQNILVNKEEESKKTADLWEDNVNGNMEDDDSDEENVCEENGNEDMEDVDSDEENAGWLMSIFLKTARGLGLR</sequence>
<dbReference type="GeneID" id="27688781"/>
<feature type="compositionally biased region" description="Polar residues" evidence="1">
    <location>
        <begin position="404"/>
        <end position="416"/>
    </location>
</feature>
<dbReference type="EMBL" id="KQ257458">
    <property type="protein sequence ID" value="KNC99147.1"/>
    <property type="molecule type" value="Genomic_DNA"/>
</dbReference>
<dbReference type="OrthoDB" id="2132274at2759"/>
<evidence type="ECO:0000313" key="3">
    <source>
        <dbReference type="Proteomes" id="UP000053201"/>
    </source>
</evidence>
<reference evidence="2 3" key="1">
    <citation type="submission" date="2009-08" db="EMBL/GenBank/DDBJ databases">
        <title>The Genome Sequence of Spizellomyces punctatus strain DAOM BR117.</title>
        <authorList>
            <consortium name="The Broad Institute Genome Sequencing Platform"/>
            <person name="Russ C."/>
            <person name="Cuomo C."/>
            <person name="Shea T."/>
            <person name="Young S.K."/>
            <person name="Zeng Q."/>
            <person name="Koehrsen M."/>
            <person name="Haas B."/>
            <person name="Borodovsky M."/>
            <person name="Guigo R."/>
            <person name="Alvarado L."/>
            <person name="Berlin A."/>
            <person name="Bochicchio J."/>
            <person name="Borenstein D."/>
            <person name="Chapman S."/>
            <person name="Chen Z."/>
            <person name="Engels R."/>
            <person name="Freedman E."/>
            <person name="Gellesch M."/>
            <person name="Goldberg J."/>
            <person name="Griggs A."/>
            <person name="Gujja S."/>
            <person name="Heiman D."/>
            <person name="Hepburn T."/>
            <person name="Howarth C."/>
            <person name="Jen D."/>
            <person name="Larson L."/>
            <person name="Lewis B."/>
            <person name="Mehta T."/>
            <person name="Park D."/>
            <person name="Pearson M."/>
            <person name="Roberts A."/>
            <person name="Saif S."/>
            <person name="Shenoy N."/>
            <person name="Sisk P."/>
            <person name="Stolte C."/>
            <person name="Sykes S."/>
            <person name="Thomson T."/>
            <person name="Walk T."/>
            <person name="White J."/>
            <person name="Yandava C."/>
            <person name="Burger G."/>
            <person name="Gray M.W."/>
            <person name="Holland P.W.H."/>
            <person name="King N."/>
            <person name="Lang F.B.F."/>
            <person name="Roger A.J."/>
            <person name="Ruiz-Trillo I."/>
            <person name="Lander E."/>
            <person name="Nusbaum C."/>
        </authorList>
    </citation>
    <scope>NUCLEOTIDE SEQUENCE [LARGE SCALE GENOMIC DNA]</scope>
    <source>
        <strain evidence="2 3">DAOM BR117</strain>
    </source>
</reference>
<feature type="compositionally biased region" description="Polar residues" evidence="1">
    <location>
        <begin position="231"/>
        <end position="245"/>
    </location>
</feature>
<feature type="region of interest" description="Disordered" evidence="1">
    <location>
        <begin position="210"/>
        <end position="499"/>
    </location>
</feature>
<dbReference type="VEuPathDB" id="FungiDB:SPPG_05405"/>
<evidence type="ECO:0000313" key="2">
    <source>
        <dbReference type="EMBL" id="KNC99147.1"/>
    </source>
</evidence>
<name>A0A0L0HDE3_SPIPD</name>
<keyword evidence="3" id="KW-1185">Reference proteome</keyword>
<feature type="compositionally biased region" description="Basic and acidic residues" evidence="1">
    <location>
        <begin position="251"/>
        <end position="261"/>
    </location>
</feature>
<feature type="region of interest" description="Disordered" evidence="1">
    <location>
        <begin position="152"/>
        <end position="188"/>
    </location>
</feature>
<evidence type="ECO:0000256" key="1">
    <source>
        <dbReference type="SAM" id="MobiDB-lite"/>
    </source>
</evidence>
<feature type="compositionally biased region" description="Basic and acidic residues" evidence="1">
    <location>
        <begin position="455"/>
        <end position="465"/>
    </location>
</feature>
<dbReference type="InParanoid" id="A0A0L0HDE3"/>
<feature type="region of interest" description="Disordered" evidence="1">
    <location>
        <begin position="1"/>
        <end position="40"/>
    </location>
</feature>
<feature type="compositionally biased region" description="Polar residues" evidence="1">
    <location>
        <begin position="1"/>
        <end position="29"/>
    </location>
</feature>
<feature type="compositionally biased region" description="Acidic residues" evidence="1">
    <location>
        <begin position="475"/>
        <end position="499"/>
    </location>
</feature>
<feature type="compositionally biased region" description="Basic and acidic residues" evidence="1">
    <location>
        <begin position="321"/>
        <end position="334"/>
    </location>
</feature>
<dbReference type="Proteomes" id="UP000053201">
    <property type="component" value="Unassembled WGS sequence"/>
</dbReference>
<protein>
    <submittedName>
        <fullName evidence="2">Uncharacterized protein</fullName>
    </submittedName>
</protein>
<accession>A0A0L0HDE3</accession>
<feature type="compositionally biased region" description="Basic residues" evidence="1">
    <location>
        <begin position="164"/>
        <end position="175"/>
    </location>
</feature>
<proteinExistence type="predicted"/>